<dbReference type="RefSeq" id="WP_101332998.1">
    <property type="nucleotide sequence ID" value="NZ_PJNI01000001.1"/>
</dbReference>
<dbReference type="PROSITE" id="PS51257">
    <property type="entry name" value="PROKAR_LIPOPROTEIN"/>
    <property type="match status" value="1"/>
</dbReference>
<dbReference type="EMBL" id="PJNI01000001">
    <property type="protein sequence ID" value="PKR81852.1"/>
    <property type="molecule type" value="Genomic_DNA"/>
</dbReference>
<dbReference type="Proteomes" id="UP000236654">
    <property type="component" value="Unassembled WGS sequence"/>
</dbReference>
<reference evidence="1 2" key="1">
    <citation type="submission" date="2017-12" db="EMBL/GenBank/DDBJ databases">
        <title>The draft genome sequence of Brumimicrobium saltpan LHR20.</title>
        <authorList>
            <person name="Do Z.-J."/>
            <person name="Luo H.-R."/>
        </authorList>
    </citation>
    <scope>NUCLEOTIDE SEQUENCE [LARGE SCALE GENOMIC DNA]</scope>
    <source>
        <strain evidence="1 2">LHR20</strain>
    </source>
</reference>
<proteinExistence type="predicted"/>
<name>A0A2I0R5I6_9FLAO</name>
<sequence>MKKSIVLSTVLVSSLFFTSCKKCAECHYDSPNGEVEIGEYCGDELEEIEQSGTIVNGTQFEVHCHDH</sequence>
<evidence type="ECO:0000313" key="2">
    <source>
        <dbReference type="Proteomes" id="UP000236654"/>
    </source>
</evidence>
<dbReference type="OrthoDB" id="1467874at2"/>
<keyword evidence="2" id="KW-1185">Reference proteome</keyword>
<gene>
    <name evidence="1" type="ORF">CW751_00500</name>
</gene>
<comment type="caution">
    <text evidence="1">The sequence shown here is derived from an EMBL/GenBank/DDBJ whole genome shotgun (WGS) entry which is preliminary data.</text>
</comment>
<organism evidence="1 2">
    <name type="scientific">Brumimicrobium salinarum</name>
    <dbReference type="NCBI Taxonomy" id="2058658"/>
    <lineage>
        <taxon>Bacteria</taxon>
        <taxon>Pseudomonadati</taxon>
        <taxon>Bacteroidota</taxon>
        <taxon>Flavobacteriia</taxon>
        <taxon>Flavobacteriales</taxon>
        <taxon>Crocinitomicaceae</taxon>
        <taxon>Brumimicrobium</taxon>
    </lineage>
</organism>
<protein>
    <submittedName>
        <fullName evidence="1">Uncharacterized protein</fullName>
    </submittedName>
</protein>
<dbReference type="AlphaFoldDB" id="A0A2I0R5I6"/>
<accession>A0A2I0R5I6</accession>
<evidence type="ECO:0000313" key="1">
    <source>
        <dbReference type="EMBL" id="PKR81852.1"/>
    </source>
</evidence>